<evidence type="ECO:0000256" key="10">
    <source>
        <dbReference type="SAM" id="SignalP"/>
    </source>
</evidence>
<keyword evidence="12" id="KW-1185">Reference proteome</keyword>
<dbReference type="GO" id="GO:0005764">
    <property type="term" value="C:lysosome"/>
    <property type="evidence" value="ECO:0007669"/>
    <property type="project" value="TreeGrafter"/>
</dbReference>
<evidence type="ECO:0000313" key="11">
    <source>
        <dbReference type="EMBL" id="GMS89408.1"/>
    </source>
</evidence>
<dbReference type="PRINTS" id="PR00414">
    <property type="entry name" value="PPTHIESTRASE"/>
</dbReference>
<protein>
    <recommendedName>
        <fullName evidence="3">Palmitoyl-protein thioesterase 1</fullName>
        <ecNumber evidence="2">3.1.2.22</ecNumber>
    </recommendedName>
    <alternativeName>
        <fullName evidence="8">Palmitoyl-protein hydrolase 1</fullName>
    </alternativeName>
</protein>
<keyword evidence="5" id="KW-0378">Hydrolase</keyword>
<dbReference type="GO" id="GO:0008474">
    <property type="term" value="F:palmitoyl-(protein) hydrolase activity"/>
    <property type="evidence" value="ECO:0007669"/>
    <property type="project" value="UniProtKB-EC"/>
</dbReference>
<evidence type="ECO:0000313" key="12">
    <source>
        <dbReference type="Proteomes" id="UP001432027"/>
    </source>
</evidence>
<comment type="caution">
    <text evidence="11">The sequence shown here is derived from an EMBL/GenBank/DDBJ whole genome shotgun (WGS) entry which is preliminary data.</text>
</comment>
<evidence type="ECO:0000256" key="8">
    <source>
        <dbReference type="ARBA" id="ARBA00031934"/>
    </source>
</evidence>
<dbReference type="Gene3D" id="3.40.50.1820">
    <property type="entry name" value="alpha/beta hydrolase"/>
    <property type="match status" value="1"/>
</dbReference>
<name>A0AAV5T5F2_9BILA</name>
<evidence type="ECO:0000256" key="6">
    <source>
        <dbReference type="ARBA" id="ARBA00023157"/>
    </source>
</evidence>
<dbReference type="InterPro" id="IPR002472">
    <property type="entry name" value="Palm_thioest"/>
</dbReference>
<evidence type="ECO:0000256" key="7">
    <source>
        <dbReference type="ARBA" id="ARBA00023180"/>
    </source>
</evidence>
<proteinExistence type="inferred from homology"/>
<dbReference type="SUPFAM" id="SSF53474">
    <property type="entry name" value="alpha/beta-Hydrolases"/>
    <property type="match status" value="1"/>
</dbReference>
<feature type="non-terminal residue" evidence="11">
    <location>
        <position position="1"/>
    </location>
</feature>
<dbReference type="EC" id="3.1.2.22" evidence="2"/>
<dbReference type="InterPro" id="IPR029058">
    <property type="entry name" value="AB_hydrolase_fold"/>
</dbReference>
<dbReference type="FunFam" id="3.40.50.1820:FF:000107">
    <property type="entry name" value="Palmitoyl-protein thioesterase 1"/>
    <property type="match status" value="1"/>
</dbReference>
<keyword evidence="6" id="KW-1015">Disulfide bond</keyword>
<organism evidence="11 12">
    <name type="scientific">Pristionchus entomophagus</name>
    <dbReference type="NCBI Taxonomy" id="358040"/>
    <lineage>
        <taxon>Eukaryota</taxon>
        <taxon>Metazoa</taxon>
        <taxon>Ecdysozoa</taxon>
        <taxon>Nematoda</taxon>
        <taxon>Chromadorea</taxon>
        <taxon>Rhabditida</taxon>
        <taxon>Rhabditina</taxon>
        <taxon>Diplogasteromorpha</taxon>
        <taxon>Diplogasteroidea</taxon>
        <taxon>Neodiplogasteridae</taxon>
        <taxon>Pristionchus</taxon>
    </lineage>
</organism>
<sequence length="302" mass="33818">LVEPASFPPMMLSTLFLVASASLMAAADPTPIVLWHGMGDSCCSPSSMGWLMDSIKKEIPGVYMYSVELGSNTLQDREKGFLANMNDEIAGICTKIAGDPKLAGGFNAIGMSQGGQFLRAVAQRCPNPPMKNLISLGGQHQGVYGFPHCIGDTPMCDEIRSLLDEGAYIDWIQNTIVQAQYFHDSDDEELYRTKSIFIADINNELKQNDDYKKNLSNLEQLILVKFAEDTMVVPRDSSWFGFYAEKDIDTIVPYNETKLYTEDRIGLRTLDQSGRLQFYTMKGDHLNIDMTVLNEILDEYFK</sequence>
<comment type="catalytic activity">
    <reaction evidence="9">
        <text>S-hexadecanoyl-L-cysteinyl-[protein] + H2O = L-cysteinyl-[protein] + hexadecanoate + H(+)</text>
        <dbReference type="Rhea" id="RHEA:19233"/>
        <dbReference type="Rhea" id="RHEA-COMP:10131"/>
        <dbReference type="Rhea" id="RHEA-COMP:11032"/>
        <dbReference type="ChEBI" id="CHEBI:7896"/>
        <dbReference type="ChEBI" id="CHEBI:15377"/>
        <dbReference type="ChEBI" id="CHEBI:15378"/>
        <dbReference type="ChEBI" id="CHEBI:29950"/>
        <dbReference type="ChEBI" id="CHEBI:74151"/>
        <dbReference type="EC" id="3.1.2.22"/>
    </reaction>
    <physiologicalReaction direction="left-to-right" evidence="9">
        <dbReference type="Rhea" id="RHEA:19234"/>
    </physiologicalReaction>
</comment>
<comment type="similarity">
    <text evidence="1">Belongs to the palmitoyl-protein thioesterase family.</text>
</comment>
<evidence type="ECO:0000256" key="4">
    <source>
        <dbReference type="ARBA" id="ARBA00022729"/>
    </source>
</evidence>
<evidence type="ECO:0000256" key="1">
    <source>
        <dbReference type="ARBA" id="ARBA00010758"/>
    </source>
</evidence>
<feature type="signal peptide" evidence="10">
    <location>
        <begin position="1"/>
        <end position="27"/>
    </location>
</feature>
<evidence type="ECO:0000256" key="3">
    <source>
        <dbReference type="ARBA" id="ARBA00014212"/>
    </source>
</evidence>
<reference evidence="11" key="1">
    <citation type="submission" date="2023-10" db="EMBL/GenBank/DDBJ databases">
        <title>Genome assembly of Pristionchus species.</title>
        <authorList>
            <person name="Yoshida K."/>
            <person name="Sommer R.J."/>
        </authorList>
    </citation>
    <scope>NUCLEOTIDE SEQUENCE</scope>
    <source>
        <strain evidence="11">RS0144</strain>
    </source>
</reference>
<dbReference type="Pfam" id="PF02089">
    <property type="entry name" value="Palm_thioest"/>
    <property type="match status" value="1"/>
</dbReference>
<evidence type="ECO:0000256" key="2">
    <source>
        <dbReference type="ARBA" id="ARBA00012423"/>
    </source>
</evidence>
<evidence type="ECO:0000256" key="5">
    <source>
        <dbReference type="ARBA" id="ARBA00022801"/>
    </source>
</evidence>
<accession>A0AAV5T5F2</accession>
<dbReference type="Proteomes" id="UP001432027">
    <property type="component" value="Unassembled WGS sequence"/>
</dbReference>
<dbReference type="PANTHER" id="PTHR11247:SF8">
    <property type="entry name" value="PALMITOYL-PROTEIN THIOESTERASE 1"/>
    <property type="match status" value="1"/>
</dbReference>
<evidence type="ECO:0000256" key="9">
    <source>
        <dbReference type="ARBA" id="ARBA00047409"/>
    </source>
</evidence>
<dbReference type="EMBL" id="BTSX01000003">
    <property type="protein sequence ID" value="GMS89408.1"/>
    <property type="molecule type" value="Genomic_DNA"/>
</dbReference>
<feature type="chain" id="PRO_5043439529" description="Palmitoyl-protein thioesterase 1" evidence="10">
    <location>
        <begin position="28"/>
        <end position="302"/>
    </location>
</feature>
<dbReference type="GO" id="GO:0006898">
    <property type="term" value="P:receptor-mediated endocytosis"/>
    <property type="evidence" value="ECO:0007669"/>
    <property type="project" value="TreeGrafter"/>
</dbReference>
<dbReference type="AlphaFoldDB" id="A0AAV5T5F2"/>
<dbReference type="PANTHER" id="PTHR11247">
    <property type="entry name" value="PALMITOYL-PROTEIN THIOESTERASE/DOLICHYLDIPHOSPHATASE 1"/>
    <property type="match status" value="1"/>
</dbReference>
<keyword evidence="7" id="KW-0325">Glycoprotein</keyword>
<gene>
    <name evidence="11" type="ORF">PENTCL1PPCAC_11583</name>
</gene>
<keyword evidence="4 10" id="KW-0732">Signal</keyword>